<dbReference type="AlphaFoldDB" id="A0A6P9A816"/>
<dbReference type="Gene3D" id="1.20.58.60">
    <property type="match status" value="1"/>
</dbReference>
<protein>
    <submittedName>
        <fullName evidence="3">Uncharacterized protein LOC117652712</fullName>
    </submittedName>
</protein>
<feature type="compositionally biased region" description="Basic and acidic residues" evidence="1">
    <location>
        <begin position="365"/>
        <end position="383"/>
    </location>
</feature>
<feature type="compositionally biased region" description="Basic residues" evidence="1">
    <location>
        <begin position="420"/>
        <end position="429"/>
    </location>
</feature>
<dbReference type="Proteomes" id="UP000515158">
    <property type="component" value="Unplaced"/>
</dbReference>
<feature type="compositionally biased region" description="Low complexity" evidence="1">
    <location>
        <begin position="545"/>
        <end position="558"/>
    </location>
</feature>
<dbReference type="KEGG" id="tpal:117652712"/>
<feature type="region of interest" description="Disordered" evidence="1">
    <location>
        <begin position="342"/>
        <end position="442"/>
    </location>
</feature>
<dbReference type="GeneID" id="117652712"/>
<keyword evidence="2" id="KW-1185">Reference proteome</keyword>
<evidence type="ECO:0000313" key="2">
    <source>
        <dbReference type="Proteomes" id="UP000515158"/>
    </source>
</evidence>
<organism evidence="3">
    <name type="scientific">Thrips palmi</name>
    <name type="common">Melon thrips</name>
    <dbReference type="NCBI Taxonomy" id="161013"/>
    <lineage>
        <taxon>Eukaryota</taxon>
        <taxon>Metazoa</taxon>
        <taxon>Ecdysozoa</taxon>
        <taxon>Arthropoda</taxon>
        <taxon>Hexapoda</taxon>
        <taxon>Insecta</taxon>
        <taxon>Pterygota</taxon>
        <taxon>Neoptera</taxon>
        <taxon>Paraneoptera</taxon>
        <taxon>Thysanoptera</taxon>
        <taxon>Terebrantia</taxon>
        <taxon>Thripoidea</taxon>
        <taxon>Thripidae</taxon>
        <taxon>Thrips</taxon>
    </lineage>
</organism>
<dbReference type="OrthoDB" id="10041151at2759"/>
<name>A0A6P9A816_THRPL</name>
<sequence>MRGPSPVAGFENSAMKNSFSLSSLQPHSGFPESPERARLRLERPYNSLTKKSRRDPEQEGWRRSWGSHNKDEFWAALQSDYDYLMDNNLIDTCKEASGDLSVYNHAASSDGDWSFNQFTAHFLELYSWLNSIQEAVYGKEETVTDRGLRTSHMERMQREGFRRRMFNEQSTRLLVRYPDLRDEVAWRVAHLNSKWETLELAMSPSIGTSSQRDMCTDVEHEVRCLRKWVREMEARLQPLDFRAGINWTYAELEQRAKEHMVLQRDVESHGKIVSSVVKLCERVAHLQQLQHKQVHQDAEDAEPRPRQQDLVRVARRLERRWHHLFLRSLEWQCHLETLATKLPQPAPSQSDSDEGPASKQPRLSLSHDEDLPRQGRDQRDQRGLPDQGAAAAGLMDSAQQRQQRQQLRNMVGASTGIKATIKRRRKQGGRPRGSPLDQSPNVAYYQFRYTDMDSDRQEHPGNSDHADDLSLEDDDEDLLDHDEDLLDLPHDIAHDDDNNNNNRRHLLSTTSAGSLSDLALSRPTEASASDSDEEWTYHAQGHGNGTMNGNLNGNLNGGRHFSETRSASSAW</sequence>
<accession>A0A6P9A816</accession>
<dbReference type="RefSeq" id="XP_034253695.1">
    <property type="nucleotide sequence ID" value="XM_034397804.1"/>
</dbReference>
<feature type="compositionally biased region" description="Basic and acidic residues" evidence="1">
    <location>
        <begin position="33"/>
        <end position="43"/>
    </location>
</feature>
<feature type="compositionally biased region" description="Basic and acidic residues" evidence="1">
    <location>
        <begin position="54"/>
        <end position="64"/>
    </location>
</feature>
<dbReference type="InParanoid" id="A0A6P9A816"/>
<feature type="region of interest" description="Disordered" evidence="1">
    <location>
        <begin position="516"/>
        <end position="571"/>
    </location>
</feature>
<evidence type="ECO:0000313" key="3">
    <source>
        <dbReference type="RefSeq" id="XP_034253695.1"/>
    </source>
</evidence>
<proteinExistence type="predicted"/>
<reference evidence="3" key="1">
    <citation type="submission" date="2025-08" db="UniProtKB">
        <authorList>
            <consortium name="RefSeq"/>
        </authorList>
    </citation>
    <scope>IDENTIFICATION</scope>
    <source>
        <tissue evidence="3">Total insect</tissue>
    </source>
</reference>
<feature type="region of interest" description="Disordered" evidence="1">
    <location>
        <begin position="20"/>
        <end position="64"/>
    </location>
</feature>
<evidence type="ECO:0000256" key="1">
    <source>
        <dbReference type="SAM" id="MobiDB-lite"/>
    </source>
</evidence>
<dbReference type="SUPFAM" id="SSF46966">
    <property type="entry name" value="Spectrin repeat"/>
    <property type="match status" value="1"/>
</dbReference>
<gene>
    <name evidence="3" type="primary">LOC117652712</name>
</gene>